<dbReference type="GO" id="GO:0050852">
    <property type="term" value="P:T cell receptor signaling pathway"/>
    <property type="evidence" value="ECO:0007669"/>
    <property type="project" value="TreeGrafter"/>
</dbReference>
<feature type="domain" description="Ig-like" evidence="7">
    <location>
        <begin position="267"/>
        <end position="352"/>
    </location>
</feature>
<dbReference type="GO" id="GO:0009897">
    <property type="term" value="C:external side of plasma membrane"/>
    <property type="evidence" value="ECO:0007669"/>
    <property type="project" value="TreeGrafter"/>
</dbReference>
<reference evidence="8" key="2">
    <citation type="submission" date="2025-08" db="UniProtKB">
        <authorList>
            <consortium name="Ensembl"/>
        </authorList>
    </citation>
    <scope>IDENTIFICATION</scope>
</reference>
<dbReference type="InterPro" id="IPR036179">
    <property type="entry name" value="Ig-like_dom_sf"/>
</dbReference>
<keyword evidence="2 5" id="KW-0472">Membrane</keyword>
<dbReference type="InterPro" id="IPR013783">
    <property type="entry name" value="Ig-like_fold"/>
</dbReference>
<reference evidence="8" key="3">
    <citation type="submission" date="2025-09" db="UniProtKB">
        <authorList>
            <consortium name="Ensembl"/>
        </authorList>
    </citation>
    <scope>IDENTIFICATION</scope>
</reference>
<dbReference type="AlphaFoldDB" id="A0AAZ1Y028"/>
<dbReference type="InterPro" id="IPR003599">
    <property type="entry name" value="Ig_sub"/>
</dbReference>
<protein>
    <recommendedName>
        <fullName evidence="7">Ig-like domain-containing protein</fullName>
    </recommendedName>
</protein>
<dbReference type="GO" id="GO:0001817">
    <property type="term" value="P:regulation of cytokine production"/>
    <property type="evidence" value="ECO:0007669"/>
    <property type="project" value="TreeGrafter"/>
</dbReference>
<comment type="subcellular location">
    <subcellularLocation>
        <location evidence="1">Membrane</location>
    </subcellularLocation>
</comment>
<dbReference type="InterPro" id="IPR050504">
    <property type="entry name" value="IgSF_BTN/MOG"/>
</dbReference>
<dbReference type="GO" id="GO:0005102">
    <property type="term" value="F:signaling receptor binding"/>
    <property type="evidence" value="ECO:0007669"/>
    <property type="project" value="TreeGrafter"/>
</dbReference>
<accession>A0AAZ1Y028</accession>
<evidence type="ECO:0000313" key="9">
    <source>
        <dbReference type="Proteomes" id="UP000472276"/>
    </source>
</evidence>
<evidence type="ECO:0000259" key="7">
    <source>
        <dbReference type="PROSITE" id="PS50835"/>
    </source>
</evidence>
<evidence type="ECO:0000256" key="2">
    <source>
        <dbReference type="ARBA" id="ARBA00023136"/>
    </source>
</evidence>
<feature type="domain" description="Ig-like" evidence="7">
    <location>
        <begin position="131"/>
        <end position="244"/>
    </location>
</feature>
<dbReference type="Ensembl" id="ENSOABT00000061757.1">
    <property type="protein sequence ID" value="ENSOABP00000073155.1"/>
    <property type="gene ID" value="ENSOABG00000028066.1"/>
</dbReference>
<dbReference type="PANTHER" id="PTHR24100:SF151">
    <property type="entry name" value="ICOS LIGAND"/>
    <property type="match status" value="1"/>
</dbReference>
<evidence type="ECO:0000256" key="4">
    <source>
        <dbReference type="SAM" id="MobiDB-lite"/>
    </source>
</evidence>
<dbReference type="SMART" id="SM00409">
    <property type="entry name" value="IG"/>
    <property type="match status" value="2"/>
</dbReference>
<organism evidence="8 9">
    <name type="scientific">Oreochromis aureus</name>
    <name type="common">Israeli tilapia</name>
    <name type="synonym">Chromis aureus</name>
    <dbReference type="NCBI Taxonomy" id="47969"/>
    <lineage>
        <taxon>Eukaryota</taxon>
        <taxon>Metazoa</taxon>
        <taxon>Chordata</taxon>
        <taxon>Craniata</taxon>
        <taxon>Vertebrata</taxon>
        <taxon>Euteleostomi</taxon>
        <taxon>Actinopterygii</taxon>
        <taxon>Neopterygii</taxon>
        <taxon>Teleostei</taxon>
        <taxon>Neoteleostei</taxon>
        <taxon>Acanthomorphata</taxon>
        <taxon>Ovalentaria</taxon>
        <taxon>Cichlomorphae</taxon>
        <taxon>Cichliformes</taxon>
        <taxon>Cichlidae</taxon>
        <taxon>African cichlids</taxon>
        <taxon>Pseudocrenilabrinae</taxon>
        <taxon>Oreochromini</taxon>
        <taxon>Oreochromis</taxon>
    </lineage>
</organism>
<dbReference type="SMART" id="SM00406">
    <property type="entry name" value="IGv"/>
    <property type="match status" value="2"/>
</dbReference>
<dbReference type="Pfam" id="PF07686">
    <property type="entry name" value="V-set"/>
    <property type="match status" value="2"/>
</dbReference>
<dbReference type="Pfam" id="PF22705">
    <property type="entry name" value="C2-set_3"/>
    <property type="match status" value="1"/>
</dbReference>
<keyword evidence="5" id="KW-0812">Transmembrane</keyword>
<sequence>MELLPLLFLSFCFLTLSGLTFGAESGPPDTRVIVMEDDDVILPCSLSTNQNIEKELFVWKKEGTVPLKEVFMFDAGTYSKGQDDEFKGRVSHFPEQLKYGNASIRMSKTKLEDRGIYTCSFPVMQPSVKTSRIELVVGSEIKVVGEGSDAILPCSLSTKESVVQKLFDWRKKAPNTQEVFMYNGGIHYNNGLPGQDEHFRGRVSHFPQELQFGNASIIIRNTTVADSGVYTCDFPRLQPEQTFSIKLVVEPVMRDRFGDINGAAPKPLIYVLKIKEDKAWLKCEVRGASPKPKVEWRDGDGNILPAEEPQVSHTGERYNITLLTTVTRTNRNVFLCVATQKEIGHVTEDKLSVAFCENLFKGTSGHVIISIHLLVGWFIGILSFALVLAVLVATRTISIRTNRGCLWSANKSSEDPPAPDSETGPEELKGLNKDRGSGGWEAYLQPEDPRALCPGRCVLGQDTLPYRLLVMARGADGAIWQPRLCQSVPGQLWLQQ</sequence>
<feature type="domain" description="Ig-like" evidence="7">
    <location>
        <begin position="27"/>
        <end position="129"/>
    </location>
</feature>
<reference evidence="9" key="1">
    <citation type="submission" date="2020-03" db="EMBL/GenBank/DDBJ databases">
        <title>Evolution of repeat sequences and sex chromosomes of tilapia species revealed by chromosome-level genomes.</title>
        <authorList>
            <person name="Xu L."/>
            <person name="Tao W."/>
            <person name="Wang D."/>
            <person name="Zhou Q."/>
        </authorList>
    </citation>
    <scope>NUCLEOTIDE SEQUENCE [LARGE SCALE GENOMIC DNA]</scope>
    <source>
        <strain evidence="9">Israel</strain>
    </source>
</reference>
<name>A0AAZ1Y028_OREAU</name>
<dbReference type="Proteomes" id="UP000472276">
    <property type="component" value="Unassembled WGS sequence"/>
</dbReference>
<dbReference type="Gene3D" id="2.60.40.10">
    <property type="entry name" value="Immunoglobulins"/>
    <property type="match status" value="3"/>
</dbReference>
<dbReference type="InterPro" id="IPR007110">
    <property type="entry name" value="Ig-like_dom"/>
</dbReference>
<feature type="signal peptide" evidence="6">
    <location>
        <begin position="1"/>
        <end position="22"/>
    </location>
</feature>
<keyword evidence="6" id="KW-0732">Signal</keyword>
<dbReference type="PANTHER" id="PTHR24100">
    <property type="entry name" value="BUTYROPHILIN"/>
    <property type="match status" value="1"/>
</dbReference>
<dbReference type="InterPro" id="IPR053896">
    <property type="entry name" value="BTN3A2-like_Ig-C"/>
</dbReference>
<keyword evidence="9" id="KW-1185">Reference proteome</keyword>
<evidence type="ECO:0000256" key="6">
    <source>
        <dbReference type="SAM" id="SignalP"/>
    </source>
</evidence>
<evidence type="ECO:0000313" key="8">
    <source>
        <dbReference type="Ensembl" id="ENSOABP00000073155.1"/>
    </source>
</evidence>
<dbReference type="InterPro" id="IPR013106">
    <property type="entry name" value="Ig_V-set"/>
</dbReference>
<feature type="transmembrane region" description="Helical" evidence="5">
    <location>
        <begin position="367"/>
        <end position="393"/>
    </location>
</feature>
<keyword evidence="3" id="KW-0393">Immunoglobulin domain</keyword>
<feature type="chain" id="PRO_5044214467" description="Ig-like domain-containing protein" evidence="6">
    <location>
        <begin position="23"/>
        <end position="496"/>
    </location>
</feature>
<proteinExistence type="predicted"/>
<evidence type="ECO:0000256" key="1">
    <source>
        <dbReference type="ARBA" id="ARBA00004370"/>
    </source>
</evidence>
<dbReference type="PROSITE" id="PS50835">
    <property type="entry name" value="IG_LIKE"/>
    <property type="match status" value="3"/>
</dbReference>
<keyword evidence="5" id="KW-1133">Transmembrane helix</keyword>
<evidence type="ECO:0000256" key="3">
    <source>
        <dbReference type="ARBA" id="ARBA00023319"/>
    </source>
</evidence>
<dbReference type="CDD" id="cd00096">
    <property type="entry name" value="Ig"/>
    <property type="match status" value="1"/>
</dbReference>
<feature type="region of interest" description="Disordered" evidence="4">
    <location>
        <begin position="410"/>
        <end position="437"/>
    </location>
</feature>
<evidence type="ECO:0000256" key="5">
    <source>
        <dbReference type="SAM" id="Phobius"/>
    </source>
</evidence>
<dbReference type="SUPFAM" id="SSF48726">
    <property type="entry name" value="Immunoglobulin"/>
    <property type="match status" value="3"/>
</dbReference>
<feature type="compositionally biased region" description="Basic and acidic residues" evidence="4">
    <location>
        <begin position="426"/>
        <end position="436"/>
    </location>
</feature>